<evidence type="ECO:0000256" key="12">
    <source>
        <dbReference type="RuleBase" id="RU000554"/>
    </source>
</evidence>
<feature type="domain" description="Uroporphyrinogen decarboxylase (URO-D)" evidence="15">
    <location>
        <begin position="475"/>
        <end position="491"/>
    </location>
</feature>
<evidence type="ECO:0000256" key="9">
    <source>
        <dbReference type="ARBA" id="ARBA00023239"/>
    </source>
</evidence>
<comment type="pathway">
    <text evidence="3 12">Porphyrin-containing compound metabolism; protoporphyrin-IX biosynthesis; coproporphyrinogen-III from 5-aminolevulinate: step 4/4.</text>
</comment>
<dbReference type="GO" id="GO:0009507">
    <property type="term" value="C:chloroplast"/>
    <property type="evidence" value="ECO:0007669"/>
    <property type="project" value="UniProtKB-SubCell"/>
</dbReference>
<organism evidence="16 17">
    <name type="scientific">Adiantum capillus-veneris</name>
    <name type="common">Maidenhair fern</name>
    <dbReference type="NCBI Taxonomy" id="13818"/>
    <lineage>
        <taxon>Eukaryota</taxon>
        <taxon>Viridiplantae</taxon>
        <taxon>Streptophyta</taxon>
        <taxon>Embryophyta</taxon>
        <taxon>Tracheophyta</taxon>
        <taxon>Polypodiopsida</taxon>
        <taxon>Polypodiidae</taxon>
        <taxon>Polypodiales</taxon>
        <taxon>Pteridineae</taxon>
        <taxon>Pteridaceae</taxon>
        <taxon>Vittarioideae</taxon>
        <taxon>Adiantum</taxon>
    </lineage>
</organism>
<evidence type="ECO:0000256" key="8">
    <source>
        <dbReference type="ARBA" id="ARBA00023171"/>
    </source>
</evidence>
<dbReference type="FunFam" id="3.20.20.210:FF:000006">
    <property type="entry name" value="Uroporphyrinogen decarboxylase"/>
    <property type="match status" value="1"/>
</dbReference>
<evidence type="ECO:0000256" key="10">
    <source>
        <dbReference type="ARBA" id="ARBA00023244"/>
    </source>
</evidence>
<comment type="catalytic activity">
    <reaction evidence="11 12">
        <text>uroporphyrinogen III + 4 H(+) = coproporphyrinogen III + 4 CO2</text>
        <dbReference type="Rhea" id="RHEA:19865"/>
        <dbReference type="ChEBI" id="CHEBI:15378"/>
        <dbReference type="ChEBI" id="CHEBI:16526"/>
        <dbReference type="ChEBI" id="CHEBI:57308"/>
        <dbReference type="ChEBI" id="CHEBI:57309"/>
        <dbReference type="EC" id="4.1.1.37"/>
    </reaction>
</comment>
<dbReference type="InterPro" id="IPR038071">
    <property type="entry name" value="UROD/MetE-like_sf"/>
</dbReference>
<dbReference type="PROSITE" id="PS00907">
    <property type="entry name" value="UROD_2"/>
    <property type="match status" value="1"/>
</dbReference>
<evidence type="ECO:0000259" key="14">
    <source>
        <dbReference type="PROSITE" id="PS00906"/>
    </source>
</evidence>
<evidence type="ECO:0000313" key="16">
    <source>
        <dbReference type="EMBL" id="KAI5069635.1"/>
    </source>
</evidence>
<evidence type="ECO:0000256" key="2">
    <source>
        <dbReference type="ARBA" id="ARBA00004229"/>
    </source>
</evidence>
<name>A0A9D4UKQ2_ADICA</name>
<dbReference type="Gene3D" id="3.60.15.10">
    <property type="entry name" value="Ribonuclease Z/Hydroxyacylglutathione hydrolase-like"/>
    <property type="match status" value="1"/>
</dbReference>
<keyword evidence="17" id="KW-1185">Reference proteome</keyword>
<proteinExistence type="inferred from homology"/>
<keyword evidence="8" id="KW-0149">Chlorophyll biosynthesis</keyword>
<sequence length="676" mass="75248">MHRLHSMQRATTQHAMSFVSGCGLTTARVGEVGLTEEGAGQEQLEQLREECQRLRVDDSEGGGGWVDRGGCRLHIMTRSFRASCSPAPVMGEGNKEEQHAEQSMKAPAPIDIEDYRFEGISIGGHETCIIVPKLKVAFDIGRCPQRAIAQDFLFISHAHMDHIGGVAMYVATRGLYKMKPPTVIVPKCIKETVEKLFEVYRQLDGSELKHNLIGLDVGETYDMGKGLRAKAFKTYHVIPSQGYLIYSVRHKLKAEYLGLPGKDIKNLKDSGVEITYTTIVPEIAFTGDTMADFIVDETNSDVMNAKVLIMEATFVDDSMTVEHAREYGHTHLSERLSRPDPLLVQAAKGVSVHRPPAWMMRQAGRYMAAYRKLAEKHPSFRERSEIVDLIVEISLQPWKAFQPDGVIIFSDILTPLPAIGIDFEIDENKGPIIAHTIREEEGLSSLQKIDLSNVQFVGDSLRILRKEVGDGAAVLGFVGAPWTLATYIVEGKTTRTYQVIKSMCHQSPKVLQALLSHLSREIAEYMIFQIEHGAQCVQIFDSWGGQLPPDQWDTWSKPYIQQAVRIVKERCPDVPLVLYINGNGGLLERMQDTGVDVIGLDWTVDMADGRRRLDKLVGIQGNVDPALLFAPLPAISKEIESVVKKAGRHRHILNLGHGVLVGTPEESVAHFFETAR</sequence>
<evidence type="ECO:0000256" key="13">
    <source>
        <dbReference type="RuleBase" id="RU004169"/>
    </source>
</evidence>
<accession>A0A9D4UKQ2</accession>
<dbReference type="Gene3D" id="3.20.20.210">
    <property type="match status" value="1"/>
</dbReference>
<dbReference type="CDD" id="cd16272">
    <property type="entry name" value="RNaseZ_MBL-fold"/>
    <property type="match status" value="1"/>
</dbReference>
<keyword evidence="10 12" id="KW-0627">Porphyrin biosynthesis</keyword>
<comment type="subcellular location">
    <subcellularLocation>
        <location evidence="2">Plastid</location>
        <location evidence="2">Chloroplast</location>
    </subcellularLocation>
</comment>
<dbReference type="EMBL" id="JABFUD020000015">
    <property type="protein sequence ID" value="KAI5069635.1"/>
    <property type="molecule type" value="Genomic_DNA"/>
</dbReference>
<evidence type="ECO:0000256" key="6">
    <source>
        <dbReference type="ARBA" id="ARBA00012288"/>
    </source>
</evidence>
<evidence type="ECO:0000256" key="5">
    <source>
        <dbReference type="ARBA" id="ARBA00011738"/>
    </source>
</evidence>
<dbReference type="Pfam" id="PF01208">
    <property type="entry name" value="URO-D"/>
    <property type="match status" value="1"/>
</dbReference>
<keyword evidence="7 12" id="KW-0210">Decarboxylase</keyword>
<reference evidence="16" key="1">
    <citation type="submission" date="2021-01" db="EMBL/GenBank/DDBJ databases">
        <title>Adiantum capillus-veneris genome.</title>
        <authorList>
            <person name="Fang Y."/>
            <person name="Liao Q."/>
        </authorList>
    </citation>
    <scope>NUCLEOTIDE SEQUENCE</scope>
    <source>
        <strain evidence="16">H3</strain>
        <tissue evidence="16">Leaf</tissue>
    </source>
</reference>
<dbReference type="PANTHER" id="PTHR21091:SF167">
    <property type="entry name" value="UROPORPHYRINOGEN DECARBOXYLASE 1, CHLOROPLASTIC"/>
    <property type="match status" value="1"/>
</dbReference>
<dbReference type="OrthoDB" id="339900at2759"/>
<dbReference type="InterPro" id="IPR006361">
    <property type="entry name" value="Uroporphyrinogen_deCO2ase_HemE"/>
</dbReference>
<dbReference type="GO" id="GO:0015995">
    <property type="term" value="P:chlorophyll biosynthetic process"/>
    <property type="evidence" value="ECO:0007669"/>
    <property type="project" value="UniProtKB-KW"/>
</dbReference>
<dbReference type="EC" id="4.1.1.37" evidence="6 12"/>
<comment type="subunit">
    <text evidence="5">Homodimer.</text>
</comment>
<dbReference type="InterPro" id="IPR001279">
    <property type="entry name" value="Metallo-B-lactamas"/>
</dbReference>
<evidence type="ECO:0000259" key="15">
    <source>
        <dbReference type="PROSITE" id="PS00907"/>
    </source>
</evidence>
<dbReference type="GO" id="GO:0004853">
    <property type="term" value="F:uroporphyrinogen decarboxylase activity"/>
    <property type="evidence" value="ECO:0007669"/>
    <property type="project" value="UniProtKB-EC"/>
</dbReference>
<gene>
    <name evidence="16" type="ORF">GOP47_0015936</name>
</gene>
<comment type="caution">
    <text evidence="16">The sequence shown here is derived from an EMBL/GenBank/DDBJ whole genome shotgun (WGS) entry which is preliminary data.</text>
</comment>
<feature type="domain" description="Uroporphyrinogen decarboxylase (URO-D)" evidence="14">
    <location>
        <begin position="356"/>
        <end position="365"/>
    </location>
</feature>
<comment type="function">
    <text evidence="1">Catalyzes the decarboxylation of four acetate groups of uroporphyrinogen-III to yield coproporphyrinogen-III.</text>
</comment>
<evidence type="ECO:0000256" key="7">
    <source>
        <dbReference type="ARBA" id="ARBA00022793"/>
    </source>
</evidence>
<dbReference type="PROSITE" id="PS51257">
    <property type="entry name" value="PROKAR_LIPOPROTEIN"/>
    <property type="match status" value="1"/>
</dbReference>
<evidence type="ECO:0000256" key="1">
    <source>
        <dbReference type="ARBA" id="ARBA00002448"/>
    </source>
</evidence>
<dbReference type="SUPFAM" id="SSF56281">
    <property type="entry name" value="Metallo-hydrolase/oxidoreductase"/>
    <property type="match status" value="1"/>
</dbReference>
<dbReference type="AlphaFoldDB" id="A0A9D4UKQ2"/>
<dbReference type="Proteomes" id="UP000886520">
    <property type="component" value="Chromosome 15"/>
</dbReference>
<keyword evidence="9 12" id="KW-0456">Lyase</keyword>
<dbReference type="InterPro" id="IPR000257">
    <property type="entry name" value="Uroporphyrinogen_deCOase"/>
</dbReference>
<dbReference type="SUPFAM" id="SSF51726">
    <property type="entry name" value="UROD/MetE-like"/>
    <property type="match status" value="1"/>
</dbReference>
<dbReference type="PANTHER" id="PTHR21091">
    <property type="entry name" value="METHYLTETRAHYDROFOLATE:HOMOCYSTEINE METHYLTRANSFERASE RELATED"/>
    <property type="match status" value="1"/>
</dbReference>
<evidence type="ECO:0000256" key="11">
    <source>
        <dbReference type="ARBA" id="ARBA00048033"/>
    </source>
</evidence>
<dbReference type="Pfam" id="PF12706">
    <property type="entry name" value="Lactamase_B_2"/>
    <property type="match status" value="1"/>
</dbReference>
<comment type="similarity">
    <text evidence="4 13">Belongs to the uroporphyrinogen decarboxylase family.</text>
</comment>
<evidence type="ECO:0000256" key="4">
    <source>
        <dbReference type="ARBA" id="ARBA00009935"/>
    </source>
</evidence>
<evidence type="ECO:0000313" key="17">
    <source>
        <dbReference type="Proteomes" id="UP000886520"/>
    </source>
</evidence>
<dbReference type="PROSITE" id="PS00906">
    <property type="entry name" value="UROD_1"/>
    <property type="match status" value="1"/>
</dbReference>
<dbReference type="NCBIfam" id="TIGR01464">
    <property type="entry name" value="hemE"/>
    <property type="match status" value="1"/>
</dbReference>
<protein>
    <recommendedName>
        <fullName evidence="6 12">Uroporphyrinogen decarboxylase</fullName>
        <ecNumber evidence="6 12">4.1.1.37</ecNumber>
    </recommendedName>
</protein>
<dbReference type="CDD" id="cd00717">
    <property type="entry name" value="URO-D"/>
    <property type="match status" value="1"/>
</dbReference>
<dbReference type="InterPro" id="IPR036866">
    <property type="entry name" value="RibonucZ/Hydroxyglut_hydro"/>
</dbReference>
<evidence type="ECO:0000256" key="3">
    <source>
        <dbReference type="ARBA" id="ARBA00004804"/>
    </source>
</evidence>